<reference evidence="2 3" key="1">
    <citation type="submission" date="2020-08" db="EMBL/GenBank/DDBJ databases">
        <title>Genomic Encyclopedia of Type Strains, Phase IV (KMG-IV): sequencing the most valuable type-strain genomes for metagenomic binning, comparative biology and taxonomic classification.</title>
        <authorList>
            <person name="Goeker M."/>
        </authorList>
    </citation>
    <scope>NUCLEOTIDE SEQUENCE [LARGE SCALE GENOMIC DNA]</scope>
    <source>
        <strain evidence="2 3">DSM 29568</strain>
    </source>
</reference>
<evidence type="ECO:0000313" key="3">
    <source>
        <dbReference type="Proteomes" id="UP000553034"/>
    </source>
</evidence>
<dbReference type="Gene3D" id="3.10.180.10">
    <property type="entry name" value="2,3-Dihydroxybiphenyl 1,2-Dioxygenase, domain 1"/>
    <property type="match status" value="1"/>
</dbReference>
<dbReference type="RefSeq" id="WP_183476882.1">
    <property type="nucleotide sequence ID" value="NZ_JACIFO010000003.1"/>
</dbReference>
<dbReference type="InterPro" id="IPR037523">
    <property type="entry name" value="VOC_core"/>
</dbReference>
<feature type="domain" description="VOC" evidence="1">
    <location>
        <begin position="4"/>
        <end position="135"/>
    </location>
</feature>
<organism evidence="2 3">
    <name type="scientific">Mesonia hippocampi</name>
    <dbReference type="NCBI Taxonomy" id="1628250"/>
    <lineage>
        <taxon>Bacteria</taxon>
        <taxon>Pseudomonadati</taxon>
        <taxon>Bacteroidota</taxon>
        <taxon>Flavobacteriia</taxon>
        <taxon>Flavobacteriales</taxon>
        <taxon>Flavobacteriaceae</taxon>
        <taxon>Mesonia</taxon>
    </lineage>
</organism>
<dbReference type="EMBL" id="JACIFO010000003">
    <property type="protein sequence ID" value="MBB4118623.1"/>
    <property type="molecule type" value="Genomic_DNA"/>
</dbReference>
<name>A0A840EPU0_9FLAO</name>
<evidence type="ECO:0000313" key="2">
    <source>
        <dbReference type="EMBL" id="MBB4118623.1"/>
    </source>
</evidence>
<sequence length="137" mass="15831">MNPKQMWANLGVENIERTTKFYKSLGFKLNGSPSNDLVSFFFGPDNFVIHFFKKEQLEVSLESKVADLNNGNEVMFSLAIESKTEYDHCVEKIKKAGGKIIFDSNFDRKEFYDKNGFFVCVFTDPDGHKFNLLYNDN</sequence>
<comment type="caution">
    <text evidence="2">The sequence shown here is derived from an EMBL/GenBank/DDBJ whole genome shotgun (WGS) entry which is preliminary data.</text>
</comment>
<evidence type="ECO:0000259" key="1">
    <source>
        <dbReference type="PROSITE" id="PS51819"/>
    </source>
</evidence>
<accession>A0A840EPU0</accession>
<proteinExistence type="predicted"/>
<dbReference type="PROSITE" id="PS51819">
    <property type="entry name" value="VOC"/>
    <property type="match status" value="1"/>
</dbReference>
<gene>
    <name evidence="2" type="ORF">GGR32_000903</name>
</gene>
<protein>
    <recommendedName>
        <fullName evidence="1">VOC domain-containing protein</fullName>
    </recommendedName>
</protein>
<dbReference type="AlphaFoldDB" id="A0A840EPU0"/>
<dbReference type="SUPFAM" id="SSF54593">
    <property type="entry name" value="Glyoxalase/Bleomycin resistance protein/Dihydroxybiphenyl dioxygenase"/>
    <property type="match status" value="1"/>
</dbReference>
<keyword evidence="3" id="KW-1185">Reference proteome</keyword>
<dbReference type="Pfam" id="PF00903">
    <property type="entry name" value="Glyoxalase"/>
    <property type="match status" value="1"/>
</dbReference>
<dbReference type="Proteomes" id="UP000553034">
    <property type="component" value="Unassembled WGS sequence"/>
</dbReference>
<dbReference type="PANTHER" id="PTHR36503:SF1">
    <property type="entry name" value="BLR2520 PROTEIN"/>
    <property type="match status" value="1"/>
</dbReference>
<dbReference type="InterPro" id="IPR029068">
    <property type="entry name" value="Glyas_Bleomycin-R_OHBP_Dase"/>
</dbReference>
<dbReference type="InterPro" id="IPR004360">
    <property type="entry name" value="Glyas_Fos-R_dOase_dom"/>
</dbReference>
<dbReference type="PANTHER" id="PTHR36503">
    <property type="entry name" value="BLR2520 PROTEIN"/>
    <property type="match status" value="1"/>
</dbReference>